<evidence type="ECO:0000259" key="3">
    <source>
        <dbReference type="Pfam" id="PF22124"/>
    </source>
</evidence>
<dbReference type="RefSeq" id="WP_136818593.1">
    <property type="nucleotide sequence ID" value="NZ_BMJX01000001.1"/>
</dbReference>
<dbReference type="PANTHER" id="PTHR31084:SF0">
    <property type="entry name" value="ALPHA-L-FUCOSIDASE 2"/>
    <property type="match status" value="1"/>
</dbReference>
<dbReference type="EMBL" id="SUKA01000001">
    <property type="protein sequence ID" value="TJY67726.1"/>
    <property type="molecule type" value="Genomic_DNA"/>
</dbReference>
<dbReference type="GO" id="GO:0005975">
    <property type="term" value="P:carbohydrate metabolic process"/>
    <property type="evidence" value="ECO:0007669"/>
    <property type="project" value="InterPro"/>
</dbReference>
<dbReference type="OrthoDB" id="9802600at2"/>
<dbReference type="GO" id="GO:0004560">
    <property type="term" value="F:alpha-L-fucosidase activity"/>
    <property type="evidence" value="ECO:0007669"/>
    <property type="project" value="InterPro"/>
</dbReference>
<dbReference type="InterPro" id="IPR027414">
    <property type="entry name" value="GH95_N_dom"/>
</dbReference>
<feature type="domain" description="Alpha fucosidase A-like C-terminal" evidence="2">
    <location>
        <begin position="728"/>
        <end position="780"/>
    </location>
</feature>
<keyword evidence="5" id="KW-1185">Reference proteome</keyword>
<dbReference type="Pfam" id="PF21307">
    <property type="entry name" value="Glyco_hydro_95_C"/>
    <property type="match status" value="1"/>
</dbReference>
<evidence type="ECO:0000313" key="4">
    <source>
        <dbReference type="EMBL" id="TJY67726.1"/>
    </source>
</evidence>
<keyword evidence="4" id="KW-0378">Hydrolase</keyword>
<gene>
    <name evidence="4" type="ORF">FAZ19_00220</name>
</gene>
<dbReference type="InterPro" id="IPR016518">
    <property type="entry name" value="Alpha-L-fucosidase"/>
</dbReference>
<evidence type="ECO:0000259" key="2">
    <source>
        <dbReference type="Pfam" id="PF21307"/>
    </source>
</evidence>
<dbReference type="PANTHER" id="PTHR31084">
    <property type="entry name" value="ALPHA-L-FUCOSIDASE 2"/>
    <property type="match status" value="1"/>
</dbReference>
<name>A0A4U0H7R6_9SPHI</name>
<dbReference type="AlphaFoldDB" id="A0A4U0H7R6"/>
<protein>
    <submittedName>
        <fullName evidence="4">Glycoside hydrolase family 95 protein</fullName>
    </submittedName>
</protein>
<evidence type="ECO:0000259" key="1">
    <source>
        <dbReference type="Pfam" id="PF14498"/>
    </source>
</evidence>
<sequence>MINIRFFSVNLVHFRCRAIGLYSFISIGLCFIRYSNCNAQDSSLKLWYDKPASIWEATLPLGNGKIGMMPDGKVIDETIVLNEISMWSGSPEDPNDPEAYRKVERIQALLLADKNDEAEKLVNQTFVTNGKGSGHGNGANVPYGCYQLFGNLQLKFDSLDHISNYRRSLDLETATAVTEFTAKGVEYKRRYYTAFGPNVGVIALHANKKNTLRFSLRLDRPENVDDYRITSDGLLINGSLPDGKGGKNLRFAGIVKVKGKDLRIEKKGKELTVQARGDVVIYIAASTSYYGIDPEKQAQDEISKVATISEKRLYAEHVKNYRAKFDRVHLQLATGKNSELPTDKRITNFFTDPHQDPAMAALYFQFGRYLTLSSTAPDGERALPPNLQGLWAHQIQTPWNGDYHLNINAQMNHWGVEVGNLSEYHMPFIRLIKALARQGKQTAQAYYNAPGWVVYMMTNVWGYTAPGEHASWGASTASGWLCNHLWEHYQFTQDTSYLNDIYPILKDAAVFYDATLIRDPATGWLVTAPSVSPENAFRLPNGKVASVVMGPTIDNQIVRELYLSLIQADSILQKEDRFVAALKSKLTQIPPPVVISSNGRVMEWLKDYEEIEPQHRHVSHLYGLYPAPFISPQTTPIWADAARKTLTIRGDQGTGWSRAWKILFWARLQDGDHALEILRQLLKPAHTDQVAYKGVGAGTYPNLFCAHPPFQIDGNFGGSAGIAEMLLQSHNGYIHLLPALPKQWHDGEVRGLKARGNFEIDIRWKAGKVLDYKIRGPKGNIKVLINGQYKIVGT</sequence>
<dbReference type="InterPro" id="IPR054363">
    <property type="entry name" value="GH95_cat"/>
</dbReference>
<organism evidence="4 5">
    <name type="scientific">Sphingobacterium alkalisoli</name>
    <dbReference type="NCBI Taxonomy" id="1874115"/>
    <lineage>
        <taxon>Bacteria</taxon>
        <taxon>Pseudomonadati</taxon>
        <taxon>Bacteroidota</taxon>
        <taxon>Sphingobacteriia</taxon>
        <taxon>Sphingobacteriales</taxon>
        <taxon>Sphingobacteriaceae</taxon>
        <taxon>Sphingobacterium</taxon>
    </lineage>
</organism>
<accession>A0A4U0H7R6</accession>
<comment type="caution">
    <text evidence="4">The sequence shown here is derived from an EMBL/GenBank/DDBJ whole genome shotgun (WGS) entry which is preliminary data.</text>
</comment>
<feature type="domain" description="Glycosyl hydrolase family 95 catalytic" evidence="3">
    <location>
        <begin position="311"/>
        <end position="726"/>
    </location>
</feature>
<dbReference type="SUPFAM" id="SSF48208">
    <property type="entry name" value="Six-hairpin glycosidases"/>
    <property type="match status" value="1"/>
</dbReference>
<dbReference type="InterPro" id="IPR049053">
    <property type="entry name" value="AFCA-like_C"/>
</dbReference>
<dbReference type="Pfam" id="PF22124">
    <property type="entry name" value="Glyco_hydro_95_cat"/>
    <property type="match status" value="1"/>
</dbReference>
<dbReference type="Gene3D" id="1.50.10.10">
    <property type="match status" value="1"/>
</dbReference>
<feature type="domain" description="Glycosyl hydrolase family 95 N-terminal" evidence="1">
    <location>
        <begin position="46"/>
        <end position="289"/>
    </location>
</feature>
<evidence type="ECO:0000313" key="5">
    <source>
        <dbReference type="Proteomes" id="UP000309872"/>
    </source>
</evidence>
<reference evidence="4 5" key="1">
    <citation type="submission" date="2019-04" db="EMBL/GenBank/DDBJ databases">
        <title>Sphingobacterium olei sp. nov., isolated from oil-contaminated soil.</title>
        <authorList>
            <person name="Liu B."/>
        </authorList>
    </citation>
    <scope>NUCLEOTIDE SEQUENCE [LARGE SCALE GENOMIC DNA]</scope>
    <source>
        <strain evidence="4 5">Y3L14</strain>
    </source>
</reference>
<proteinExistence type="predicted"/>
<dbReference type="InterPro" id="IPR012341">
    <property type="entry name" value="6hp_glycosidase-like_sf"/>
</dbReference>
<dbReference type="InterPro" id="IPR008928">
    <property type="entry name" value="6-hairpin_glycosidase_sf"/>
</dbReference>
<dbReference type="Proteomes" id="UP000309872">
    <property type="component" value="Unassembled WGS sequence"/>
</dbReference>
<dbReference type="PIRSF" id="PIRSF007663">
    <property type="entry name" value="UCP007663"/>
    <property type="match status" value="1"/>
</dbReference>
<dbReference type="Pfam" id="PF14498">
    <property type="entry name" value="Glyco_hyd_65N_2"/>
    <property type="match status" value="1"/>
</dbReference>